<dbReference type="Proteomes" id="UP000320593">
    <property type="component" value="Unassembled WGS sequence"/>
</dbReference>
<dbReference type="Gene3D" id="3.40.50.150">
    <property type="entry name" value="Vaccinia Virus protein VP39"/>
    <property type="match status" value="1"/>
</dbReference>
<dbReference type="CDD" id="cd02440">
    <property type="entry name" value="AdoMet_MTases"/>
    <property type="match status" value="1"/>
</dbReference>
<dbReference type="AlphaFoldDB" id="A0A562T8N6"/>
<feature type="domain" description="Methyltransferase" evidence="2">
    <location>
        <begin position="67"/>
        <end position="159"/>
    </location>
</feature>
<keyword evidence="1 3" id="KW-0808">Transferase</keyword>
<keyword evidence="3" id="KW-0489">Methyltransferase</keyword>
<protein>
    <submittedName>
        <fullName evidence="3">Methyltransferase family protein</fullName>
    </submittedName>
</protein>
<dbReference type="InterPro" id="IPR029063">
    <property type="entry name" value="SAM-dependent_MTases_sf"/>
</dbReference>
<dbReference type="OrthoDB" id="7210452at2"/>
<sequence>MNANILKRGGGDIERLFLKDKTFRSQTGQVVEVKATDIPGIDMQDTIARHKARYMQVGLFCRPGLKVLDFPCGSGYGSEVLCALGVTYRGMDIDALSVEYAQKVYGTDQKTFLNGDLKQPNLQNETYDVIGCIEGLEHIELEFQNALIASFRDALRSGGVLVVSSPVAQTGVSGPNPDNPHHLGELTKPDFIALLHRHFKPESVEVVTHRARLTIGVETECLYGICHNT</sequence>
<dbReference type="GO" id="GO:0032259">
    <property type="term" value="P:methylation"/>
    <property type="evidence" value="ECO:0007669"/>
    <property type="project" value="UniProtKB-KW"/>
</dbReference>
<proteinExistence type="predicted"/>
<dbReference type="EMBL" id="VLLF01000003">
    <property type="protein sequence ID" value="TWI89648.1"/>
    <property type="molecule type" value="Genomic_DNA"/>
</dbReference>
<dbReference type="GO" id="GO:0008168">
    <property type="term" value="F:methyltransferase activity"/>
    <property type="evidence" value="ECO:0007669"/>
    <property type="project" value="UniProtKB-KW"/>
</dbReference>
<gene>
    <name evidence="3" type="ORF">JM93_01853</name>
</gene>
<reference evidence="3 4" key="1">
    <citation type="submission" date="2019-07" db="EMBL/GenBank/DDBJ databases">
        <title>Genomic Encyclopedia of Archaeal and Bacterial Type Strains, Phase II (KMG-II): from individual species to whole genera.</title>
        <authorList>
            <person name="Goeker M."/>
        </authorList>
    </citation>
    <scope>NUCLEOTIDE SEQUENCE [LARGE SCALE GENOMIC DNA]</scope>
    <source>
        <strain evidence="3 4">ATCC BAA-252</strain>
    </source>
</reference>
<evidence type="ECO:0000256" key="1">
    <source>
        <dbReference type="ARBA" id="ARBA00022679"/>
    </source>
</evidence>
<evidence type="ECO:0000259" key="2">
    <source>
        <dbReference type="Pfam" id="PF13649"/>
    </source>
</evidence>
<keyword evidence="4" id="KW-1185">Reference proteome</keyword>
<organism evidence="3 4">
    <name type="scientific">Roseibium hamelinense</name>
    <dbReference type="NCBI Taxonomy" id="150831"/>
    <lineage>
        <taxon>Bacteria</taxon>
        <taxon>Pseudomonadati</taxon>
        <taxon>Pseudomonadota</taxon>
        <taxon>Alphaproteobacteria</taxon>
        <taxon>Hyphomicrobiales</taxon>
        <taxon>Stappiaceae</taxon>
        <taxon>Roseibium</taxon>
    </lineage>
</organism>
<name>A0A562T8N6_9HYPH</name>
<accession>A0A562T8N6</accession>
<dbReference type="InterPro" id="IPR041698">
    <property type="entry name" value="Methyltransf_25"/>
</dbReference>
<dbReference type="PANTHER" id="PTHR43861">
    <property type="entry name" value="TRANS-ACONITATE 2-METHYLTRANSFERASE-RELATED"/>
    <property type="match status" value="1"/>
</dbReference>
<evidence type="ECO:0000313" key="3">
    <source>
        <dbReference type="EMBL" id="TWI89648.1"/>
    </source>
</evidence>
<evidence type="ECO:0000313" key="4">
    <source>
        <dbReference type="Proteomes" id="UP000320593"/>
    </source>
</evidence>
<comment type="caution">
    <text evidence="3">The sequence shown here is derived from an EMBL/GenBank/DDBJ whole genome shotgun (WGS) entry which is preliminary data.</text>
</comment>
<dbReference type="SUPFAM" id="SSF53335">
    <property type="entry name" value="S-adenosyl-L-methionine-dependent methyltransferases"/>
    <property type="match status" value="1"/>
</dbReference>
<dbReference type="Pfam" id="PF13649">
    <property type="entry name" value="Methyltransf_25"/>
    <property type="match status" value="1"/>
</dbReference>